<dbReference type="RefSeq" id="WP_168146340.1">
    <property type="nucleotide sequence ID" value="NZ_JAAVXB010000001.1"/>
</dbReference>
<dbReference type="InterPro" id="IPR005247">
    <property type="entry name" value="YbhB_YbcL/LppC-like"/>
</dbReference>
<gene>
    <name evidence="2" type="ORF">G7Y82_02155</name>
</gene>
<comment type="caution">
    <text evidence="2">The sequence shown here is derived from an EMBL/GenBank/DDBJ whole genome shotgun (WGS) entry which is preliminary data.</text>
</comment>
<dbReference type="NCBIfam" id="TIGR00481">
    <property type="entry name" value="YbhB/YbcL family Raf kinase inhibitor-like protein"/>
    <property type="match status" value="1"/>
</dbReference>
<evidence type="ECO:0000256" key="1">
    <source>
        <dbReference type="SAM" id="SignalP"/>
    </source>
</evidence>
<feature type="chain" id="PRO_5037593285" evidence="1">
    <location>
        <begin position="22"/>
        <end position="182"/>
    </location>
</feature>
<dbReference type="InterPro" id="IPR036610">
    <property type="entry name" value="PEBP-like_sf"/>
</dbReference>
<sequence>MHRATLFFAVCCAAAASSAHADGLTLSSPTLHDGGMLPITQVYDGFGCHGGNRSPALRWTAGPQGTKAYALTVYDPDAPTGSGWWHWVVIDLPAPVRELPAGAGIADTHLPAGARMLRNDFGTAAFGGACPPAGDPAHRYQFTLYALDAALSLPADASPALAGFMIHAHTLTSARLTVRYGR</sequence>
<organism evidence="2 3">
    <name type="scientific">Solimonas marina</name>
    <dbReference type="NCBI Taxonomy" id="2714601"/>
    <lineage>
        <taxon>Bacteria</taxon>
        <taxon>Pseudomonadati</taxon>
        <taxon>Pseudomonadota</taxon>
        <taxon>Gammaproteobacteria</taxon>
        <taxon>Nevskiales</taxon>
        <taxon>Nevskiaceae</taxon>
        <taxon>Solimonas</taxon>
    </lineage>
</organism>
<name>A0A969W630_9GAMM</name>
<evidence type="ECO:0000313" key="2">
    <source>
        <dbReference type="EMBL" id="NKF21102.1"/>
    </source>
</evidence>
<accession>A0A969W630</accession>
<dbReference type="Pfam" id="PF01161">
    <property type="entry name" value="PBP"/>
    <property type="match status" value="1"/>
</dbReference>
<dbReference type="Gene3D" id="3.90.280.10">
    <property type="entry name" value="PEBP-like"/>
    <property type="match status" value="1"/>
</dbReference>
<dbReference type="AlphaFoldDB" id="A0A969W630"/>
<dbReference type="CDD" id="cd00865">
    <property type="entry name" value="PEBP_bact_arch"/>
    <property type="match status" value="1"/>
</dbReference>
<dbReference type="Proteomes" id="UP000653472">
    <property type="component" value="Unassembled WGS sequence"/>
</dbReference>
<reference evidence="2" key="1">
    <citation type="submission" date="2020-03" db="EMBL/GenBank/DDBJ databases">
        <title>Solimonas marina sp. nov., isolated from deep seawater of the Pacific Ocean.</title>
        <authorList>
            <person name="Liu X."/>
            <person name="Lai Q."/>
            <person name="Sun F."/>
            <person name="Gai Y."/>
            <person name="Li G."/>
            <person name="Shao Z."/>
        </authorList>
    </citation>
    <scope>NUCLEOTIDE SEQUENCE</scope>
    <source>
        <strain evidence="2">C16B3</strain>
    </source>
</reference>
<dbReference type="EMBL" id="JAAVXB010000001">
    <property type="protein sequence ID" value="NKF21102.1"/>
    <property type="molecule type" value="Genomic_DNA"/>
</dbReference>
<dbReference type="PANTHER" id="PTHR30289:SF1">
    <property type="entry name" value="PEBP (PHOSPHATIDYLETHANOLAMINE-BINDING PROTEIN) FAMILY PROTEIN"/>
    <property type="match status" value="1"/>
</dbReference>
<feature type="signal peptide" evidence="1">
    <location>
        <begin position="1"/>
        <end position="21"/>
    </location>
</feature>
<dbReference type="PANTHER" id="PTHR30289">
    <property type="entry name" value="UNCHARACTERIZED PROTEIN YBCL-RELATED"/>
    <property type="match status" value="1"/>
</dbReference>
<dbReference type="SUPFAM" id="SSF49777">
    <property type="entry name" value="PEBP-like"/>
    <property type="match status" value="1"/>
</dbReference>
<evidence type="ECO:0000313" key="3">
    <source>
        <dbReference type="Proteomes" id="UP000653472"/>
    </source>
</evidence>
<keyword evidence="3" id="KW-1185">Reference proteome</keyword>
<proteinExistence type="predicted"/>
<dbReference type="InterPro" id="IPR008914">
    <property type="entry name" value="PEBP"/>
</dbReference>
<keyword evidence="1" id="KW-0732">Signal</keyword>
<protein>
    <submittedName>
        <fullName evidence="2">YbhB/YbcL family Raf kinase inhibitor-like protein</fullName>
    </submittedName>
</protein>